<name>A0A9W9Y8W5_9CNID</name>
<dbReference type="SUPFAM" id="SSF63712">
    <property type="entry name" value="Nicotinic receptor ligand binding domain-like"/>
    <property type="match status" value="2"/>
</dbReference>
<keyword evidence="6" id="KW-0732">Signal</keyword>
<feature type="domain" description="Neurotransmitter-gated ion-channel transmembrane" evidence="14">
    <location>
        <begin position="276"/>
        <end position="387"/>
    </location>
</feature>
<evidence type="ECO:0000256" key="5">
    <source>
        <dbReference type="ARBA" id="ARBA00022692"/>
    </source>
</evidence>
<dbReference type="InterPro" id="IPR036719">
    <property type="entry name" value="Neuro-gated_channel_TM_sf"/>
</dbReference>
<evidence type="ECO:0000256" key="12">
    <source>
        <dbReference type="SAM" id="MobiDB-lite"/>
    </source>
</evidence>
<dbReference type="InterPro" id="IPR006028">
    <property type="entry name" value="GABAA/Glycine_rcpt"/>
</dbReference>
<evidence type="ECO:0000259" key="13">
    <source>
        <dbReference type="Pfam" id="PF02931"/>
    </source>
</evidence>
<dbReference type="EMBL" id="MU827806">
    <property type="protein sequence ID" value="KAJ7325665.1"/>
    <property type="molecule type" value="Genomic_DNA"/>
</dbReference>
<dbReference type="FunFam" id="2.70.170.10:FF:000045">
    <property type="entry name" value="Predicted protein"/>
    <property type="match status" value="1"/>
</dbReference>
<dbReference type="PRINTS" id="PR00252">
    <property type="entry name" value="NRIONCHANNEL"/>
</dbReference>
<evidence type="ECO:0000256" key="3">
    <source>
        <dbReference type="ARBA" id="ARBA00022448"/>
    </source>
</evidence>
<keyword evidence="16" id="KW-1185">Reference proteome</keyword>
<comment type="subcellular location">
    <subcellularLocation>
        <location evidence="2">Cell membrane</location>
    </subcellularLocation>
    <subcellularLocation>
        <location evidence="1">Membrane</location>
        <topology evidence="1">Multi-pass membrane protein</topology>
    </subcellularLocation>
</comment>
<feature type="transmembrane region" description="Helical" evidence="11">
    <location>
        <begin position="611"/>
        <end position="630"/>
    </location>
</feature>
<keyword evidence="8 11" id="KW-0406">Ion transport</keyword>
<keyword evidence="4" id="KW-1003">Cell membrane</keyword>
<evidence type="ECO:0000256" key="6">
    <source>
        <dbReference type="ARBA" id="ARBA00022729"/>
    </source>
</evidence>
<dbReference type="InterPro" id="IPR036734">
    <property type="entry name" value="Neur_chan_lig-bd_sf"/>
</dbReference>
<dbReference type="Pfam" id="PF02932">
    <property type="entry name" value="Neur_chan_memb"/>
    <property type="match status" value="2"/>
</dbReference>
<dbReference type="AlphaFoldDB" id="A0A9W9Y8W5"/>
<dbReference type="CDD" id="cd19049">
    <property type="entry name" value="LGIC_TM_anion"/>
    <property type="match status" value="2"/>
</dbReference>
<feature type="domain" description="Neurotransmitter-gated ion-channel transmembrane" evidence="14">
    <location>
        <begin position="611"/>
        <end position="699"/>
    </location>
</feature>
<feature type="transmembrane region" description="Helical" evidence="11">
    <location>
        <begin position="393"/>
        <end position="413"/>
    </location>
</feature>
<evidence type="ECO:0000256" key="10">
    <source>
        <dbReference type="ARBA" id="ARBA00023303"/>
    </source>
</evidence>
<dbReference type="PANTHER" id="PTHR18945">
    <property type="entry name" value="NEUROTRANSMITTER GATED ION CHANNEL"/>
    <property type="match status" value="1"/>
</dbReference>
<gene>
    <name evidence="15" type="ORF">OS493_029088</name>
</gene>
<organism evidence="15 16">
    <name type="scientific">Desmophyllum pertusum</name>
    <dbReference type="NCBI Taxonomy" id="174260"/>
    <lineage>
        <taxon>Eukaryota</taxon>
        <taxon>Metazoa</taxon>
        <taxon>Cnidaria</taxon>
        <taxon>Anthozoa</taxon>
        <taxon>Hexacorallia</taxon>
        <taxon>Scleractinia</taxon>
        <taxon>Caryophylliina</taxon>
        <taxon>Caryophylliidae</taxon>
        <taxon>Desmophyllum</taxon>
    </lineage>
</organism>
<comment type="similarity">
    <text evidence="11">Belongs to the ligand-gated ion channel (TC 1.A.9) family.</text>
</comment>
<dbReference type="GO" id="GO:0005230">
    <property type="term" value="F:extracellular ligand-gated monoatomic ion channel activity"/>
    <property type="evidence" value="ECO:0007669"/>
    <property type="project" value="InterPro"/>
</dbReference>
<feature type="transmembrane region" description="Helical" evidence="11">
    <location>
        <begin position="302"/>
        <end position="320"/>
    </location>
</feature>
<dbReference type="GO" id="GO:0004888">
    <property type="term" value="F:transmembrane signaling receptor activity"/>
    <property type="evidence" value="ECO:0007669"/>
    <property type="project" value="InterPro"/>
</dbReference>
<dbReference type="InterPro" id="IPR006029">
    <property type="entry name" value="Neurotrans-gated_channel_TM"/>
</dbReference>
<feature type="transmembrane region" description="Helical" evidence="11">
    <location>
        <begin position="669"/>
        <end position="688"/>
    </location>
</feature>
<evidence type="ECO:0000256" key="8">
    <source>
        <dbReference type="ARBA" id="ARBA00023065"/>
    </source>
</evidence>
<feature type="domain" description="Neurotransmitter-gated ion-channel ligand-binding" evidence="13">
    <location>
        <begin position="423"/>
        <end position="593"/>
    </location>
</feature>
<feature type="transmembrane region" description="Helical" evidence="11">
    <location>
        <begin position="815"/>
        <end position="832"/>
    </location>
</feature>
<feature type="transmembrane region" description="Helical" evidence="11">
    <location>
        <begin position="269"/>
        <end position="290"/>
    </location>
</feature>
<keyword evidence="5 11" id="KW-0812">Transmembrane</keyword>
<dbReference type="Gene3D" id="2.70.170.10">
    <property type="entry name" value="Neurotransmitter-gated ion-channel ligand-binding domain"/>
    <property type="match status" value="2"/>
</dbReference>
<feature type="compositionally biased region" description="Basic and acidic residues" evidence="12">
    <location>
        <begin position="878"/>
        <end position="901"/>
    </location>
</feature>
<protein>
    <submittedName>
        <fullName evidence="15">Uncharacterized protein</fullName>
    </submittedName>
</protein>
<dbReference type="Pfam" id="PF02931">
    <property type="entry name" value="Neur_chan_LBD"/>
    <property type="match status" value="2"/>
</dbReference>
<evidence type="ECO:0000256" key="1">
    <source>
        <dbReference type="ARBA" id="ARBA00004141"/>
    </source>
</evidence>
<evidence type="ECO:0000256" key="11">
    <source>
        <dbReference type="RuleBase" id="RU000687"/>
    </source>
</evidence>
<dbReference type="PROSITE" id="PS00236">
    <property type="entry name" value="NEUROTR_ION_CHANNEL"/>
    <property type="match status" value="2"/>
</dbReference>
<dbReference type="InterPro" id="IPR006201">
    <property type="entry name" value="Neur_channel"/>
</dbReference>
<keyword evidence="3 11" id="KW-0813">Transport</keyword>
<dbReference type="GO" id="GO:0005886">
    <property type="term" value="C:plasma membrane"/>
    <property type="evidence" value="ECO:0007669"/>
    <property type="project" value="UniProtKB-SubCell"/>
</dbReference>
<dbReference type="InterPro" id="IPR018000">
    <property type="entry name" value="Neurotransmitter_ion_chnl_CS"/>
</dbReference>
<feature type="region of interest" description="Disordered" evidence="12">
    <location>
        <begin position="871"/>
        <end position="901"/>
    </location>
</feature>
<evidence type="ECO:0000256" key="4">
    <source>
        <dbReference type="ARBA" id="ARBA00022475"/>
    </source>
</evidence>
<evidence type="ECO:0000313" key="15">
    <source>
        <dbReference type="EMBL" id="KAJ7325665.1"/>
    </source>
</evidence>
<dbReference type="OrthoDB" id="5975154at2759"/>
<feature type="domain" description="Neurotransmitter-gated ion-channel ligand-binding" evidence="13">
    <location>
        <begin position="69"/>
        <end position="268"/>
    </location>
</feature>
<dbReference type="InterPro" id="IPR038050">
    <property type="entry name" value="Neuro_actylchol_rec"/>
</dbReference>
<dbReference type="SUPFAM" id="SSF90112">
    <property type="entry name" value="Neurotransmitter-gated ion-channel transmembrane pore"/>
    <property type="match status" value="2"/>
</dbReference>
<dbReference type="Gene3D" id="1.20.58.390">
    <property type="entry name" value="Neurotransmitter-gated ion-channel transmembrane domain"/>
    <property type="match status" value="2"/>
</dbReference>
<dbReference type="CDD" id="cd18990">
    <property type="entry name" value="LGIC_ECD_GABAAR"/>
    <property type="match status" value="1"/>
</dbReference>
<keyword evidence="7 11" id="KW-1133">Transmembrane helix</keyword>
<dbReference type="InterPro" id="IPR006202">
    <property type="entry name" value="Neur_chan_lig-bd"/>
</dbReference>
<feature type="transmembrane region" description="Helical" evidence="11">
    <location>
        <begin position="332"/>
        <end position="351"/>
    </location>
</feature>
<comment type="caution">
    <text evidence="11">Lacks conserved residue(s) required for the propagation of feature annotation.</text>
</comment>
<evidence type="ECO:0000256" key="7">
    <source>
        <dbReference type="ARBA" id="ARBA00022989"/>
    </source>
</evidence>
<reference evidence="15" key="1">
    <citation type="submission" date="2023-01" db="EMBL/GenBank/DDBJ databases">
        <title>Genome assembly of the deep-sea coral Lophelia pertusa.</title>
        <authorList>
            <person name="Herrera S."/>
            <person name="Cordes E."/>
        </authorList>
    </citation>
    <scope>NUCLEOTIDE SEQUENCE</scope>
    <source>
        <strain evidence="15">USNM1676648</strain>
        <tissue evidence="15">Polyp</tissue>
    </source>
</reference>
<accession>A0A9W9Y8W5</accession>
<keyword evidence="10 11" id="KW-0407">Ion channel</keyword>
<dbReference type="PRINTS" id="PR00253">
    <property type="entry name" value="GABAARECEPTR"/>
</dbReference>
<feature type="transmembrane region" description="Helical" evidence="11">
    <location>
        <begin position="637"/>
        <end position="657"/>
    </location>
</feature>
<dbReference type="Proteomes" id="UP001163046">
    <property type="component" value="Unassembled WGS sequence"/>
</dbReference>
<evidence type="ECO:0000259" key="14">
    <source>
        <dbReference type="Pfam" id="PF02932"/>
    </source>
</evidence>
<evidence type="ECO:0000256" key="2">
    <source>
        <dbReference type="ARBA" id="ARBA00004236"/>
    </source>
</evidence>
<feature type="transmembrane region" description="Helical" evidence="11">
    <location>
        <begin position="28"/>
        <end position="49"/>
    </location>
</feature>
<evidence type="ECO:0000313" key="16">
    <source>
        <dbReference type="Proteomes" id="UP001163046"/>
    </source>
</evidence>
<comment type="caution">
    <text evidence="15">The sequence shown here is derived from an EMBL/GenBank/DDBJ whole genome shotgun (WGS) entry which is preliminary data.</text>
</comment>
<keyword evidence="9 11" id="KW-0472">Membrane</keyword>
<proteinExistence type="inferred from homology"/>
<evidence type="ECO:0000256" key="9">
    <source>
        <dbReference type="ARBA" id="ARBA00023136"/>
    </source>
</evidence>
<sequence length="901" mass="102375">MVSFTEKQDVQDNRRNAVIRRDWKSDGITMTAGWIGIVVIFSVFALNVAGCEKNITGKTLNGTTNVSMSLVEYLTNKYDKTVRPNCGSGKPTEVFLDIYVESFGNIKEVKHGFMYLRQMWFEDRIADFVDSDIQVLQREHISRLWLPDPYCYNAKKSDLMLPDTNVHSVVRIDPKGFVLYSRSTHIVASCEMDLHDFPMDTQQCKLSFGSYGHTDKDIILKWKNPTIHISNKEMAQFSVGNATLSTEVNTFITGNFTVLTVTFPFKRRMGYYIIQVYIPCIFLVMLSWVVFWMRPDDSASRLTVGITTILTIVFLLGYTNGMLPSYVKGMDWYLMVCFTIIFLSLLECIVVDRLWRAKAKKAEDEQKNANRTKTKDRKCIFSKKAEKDISDPAAMAWLIVIFYEAVAIAAASATGGKMSPLQTLKEHLINTDYDKGTHPNDGVNYTLILVDVYVESFGKIEEVNMELDAFMYFRQEWKDPRLANVVNNTVTLIREDSNLIWRPDTYSYNSRKTDMNKEDKSMHSFLRLKPNGEVLYSRDTHLVSACDMDLHNFPIDVQNCSLIFGSFGFSTHDVDYIWKRDKIIVEEPTMAQFLNHLCEKPRVELEFISRLYLPCIFLVMLSWIVFWMSADNGGDRLTVGITCILTIVFLLGYVNAMLPKVSYVKGVDWYLMTSFIFIFLSLVECVLVERMASKTKESNEEGLINEGLSVSSRLSLTKLDSTFRRSSKTVTTSGDSAKSAKGRVQVLPLPTTAPLDDTAPNPGETESSERLGCFEQLRGNLSAIFLTCGKKGSCAERIDFASRIMFPLTVKMARSMYILTVMLLLGVMVSSADAAKRRRRRWINHGDAANNNYKAADNKYEAADNNYEAADNNYEAADNNHEAADNKYEDNAKADPESNVP</sequence>